<dbReference type="PANTHER" id="PTHR10270:SF161">
    <property type="entry name" value="SEX-DETERMINING REGION Y PROTEIN"/>
    <property type="match status" value="1"/>
</dbReference>
<dbReference type="AlphaFoldDB" id="A0A8S0VQV0"/>
<dbReference type="GO" id="GO:0030154">
    <property type="term" value="P:cell differentiation"/>
    <property type="evidence" value="ECO:0007669"/>
    <property type="project" value="TreeGrafter"/>
</dbReference>
<protein>
    <recommendedName>
        <fullName evidence="5">HMG box domain-containing protein</fullName>
    </recommendedName>
</protein>
<name>A0A8S0VQV0_CYCAE</name>
<keyword evidence="1 3" id="KW-0238">DNA-binding</keyword>
<feature type="compositionally biased region" description="Basic residues" evidence="4">
    <location>
        <begin position="502"/>
        <end position="512"/>
    </location>
</feature>
<dbReference type="GO" id="GO:0000978">
    <property type="term" value="F:RNA polymerase II cis-regulatory region sequence-specific DNA binding"/>
    <property type="evidence" value="ECO:0007669"/>
    <property type="project" value="TreeGrafter"/>
</dbReference>
<sequence>MHRRMQMGEIGGGGGAIETWEGPATCDVDELGKAKQLCRARTGGRLHVAAFAVMKGRCPISVRESPGHPWIILSGWGCIPSRDYVFGALLRGCVDGCAVFPLGVRGASKRRWRIWVRGGRFGRGDLTCSIRCAGAKYKSLRSYCLRFCAPPVQLFCPVRQRTKKTIRIHAATPLSSLSSSLLIVPPYDHAPPLIHNHIMPALRTRDTQSRTLEVSTDAPAAPSLHIVSPTPRAFTFSTPHNLTDSPYASPSSSPFEPDLRSFPQPCTLSSSSSSMIATPPPHSYAVLRADSPFARAPSPPTPAHNHKRRKSSCSSDVVERRPKKGDEDYIKRPENAFILFRRKCCEDRQQAQEEAANADGGAGAGPTKKQRQADLSKTISQQWKSLSPEERQFWEQLAKDKKKEHESKYPNYVYRPQRAKDKDGKTKSNSKKASSASSTAAAASAAAAQAQAEAASKAMGYDESESVSLSSPSRARTAVPRLRQPRLRISPSRSPTSTISRHPVRPRPRSCP</sequence>
<comment type="caution">
    <text evidence="6">The sequence shown here is derived from an EMBL/GenBank/DDBJ whole genome shotgun (WGS) entry which is preliminary data.</text>
</comment>
<dbReference type="CDD" id="cd01389">
    <property type="entry name" value="HMG-box_ROX1-like"/>
    <property type="match status" value="1"/>
</dbReference>
<dbReference type="GO" id="GO:0005634">
    <property type="term" value="C:nucleus"/>
    <property type="evidence" value="ECO:0007669"/>
    <property type="project" value="UniProtKB-UniRule"/>
</dbReference>
<reference evidence="6 7" key="1">
    <citation type="submission" date="2020-01" db="EMBL/GenBank/DDBJ databases">
        <authorList>
            <person name="Gupta K D."/>
        </authorList>
    </citation>
    <scope>NUCLEOTIDE SEQUENCE [LARGE SCALE GENOMIC DNA]</scope>
</reference>
<evidence type="ECO:0000256" key="2">
    <source>
        <dbReference type="ARBA" id="ARBA00023163"/>
    </source>
</evidence>
<dbReference type="InterPro" id="IPR009071">
    <property type="entry name" value="HMG_box_dom"/>
</dbReference>
<gene>
    <name evidence="6" type="ORF">AAE3_LOCUS3557</name>
</gene>
<evidence type="ECO:0000313" key="6">
    <source>
        <dbReference type="EMBL" id="CAA7261245.1"/>
    </source>
</evidence>
<keyword evidence="2" id="KW-0804">Transcription</keyword>
<dbReference type="PROSITE" id="PS50118">
    <property type="entry name" value="HMG_BOX_2"/>
    <property type="match status" value="1"/>
</dbReference>
<dbReference type="SUPFAM" id="SSF47095">
    <property type="entry name" value="HMG-box"/>
    <property type="match status" value="1"/>
</dbReference>
<dbReference type="Gene3D" id="1.10.30.10">
    <property type="entry name" value="High mobility group box domain"/>
    <property type="match status" value="1"/>
</dbReference>
<feature type="region of interest" description="Disordered" evidence="4">
    <location>
        <begin position="351"/>
        <end position="512"/>
    </location>
</feature>
<feature type="domain" description="HMG box" evidence="5">
    <location>
        <begin position="330"/>
        <end position="413"/>
    </location>
</feature>
<dbReference type="Pfam" id="PF00505">
    <property type="entry name" value="HMG_box"/>
    <property type="match status" value="1"/>
</dbReference>
<keyword evidence="3" id="KW-0539">Nucleus</keyword>
<accession>A0A8S0VQV0</accession>
<feature type="compositionally biased region" description="Low complexity" evidence="4">
    <location>
        <begin position="431"/>
        <end position="458"/>
    </location>
</feature>
<feature type="DNA-binding region" description="HMG box" evidence="3">
    <location>
        <begin position="330"/>
        <end position="413"/>
    </location>
</feature>
<evidence type="ECO:0000256" key="3">
    <source>
        <dbReference type="PROSITE-ProRule" id="PRU00267"/>
    </source>
</evidence>
<organism evidence="6 7">
    <name type="scientific">Cyclocybe aegerita</name>
    <name type="common">Black poplar mushroom</name>
    <name type="synonym">Agrocybe aegerita</name>
    <dbReference type="NCBI Taxonomy" id="1973307"/>
    <lineage>
        <taxon>Eukaryota</taxon>
        <taxon>Fungi</taxon>
        <taxon>Dikarya</taxon>
        <taxon>Basidiomycota</taxon>
        <taxon>Agaricomycotina</taxon>
        <taxon>Agaricomycetes</taxon>
        <taxon>Agaricomycetidae</taxon>
        <taxon>Agaricales</taxon>
        <taxon>Agaricineae</taxon>
        <taxon>Bolbitiaceae</taxon>
        <taxon>Cyclocybe</taxon>
    </lineage>
</organism>
<feature type="compositionally biased region" description="Polar residues" evidence="4">
    <location>
        <begin position="245"/>
        <end position="254"/>
    </location>
</feature>
<dbReference type="EMBL" id="CACVBS010000032">
    <property type="protein sequence ID" value="CAA7261245.1"/>
    <property type="molecule type" value="Genomic_DNA"/>
</dbReference>
<evidence type="ECO:0000313" key="7">
    <source>
        <dbReference type="Proteomes" id="UP000467700"/>
    </source>
</evidence>
<keyword evidence="7" id="KW-1185">Reference proteome</keyword>
<evidence type="ECO:0000259" key="5">
    <source>
        <dbReference type="PROSITE" id="PS50118"/>
    </source>
</evidence>
<feature type="compositionally biased region" description="Polar residues" evidence="4">
    <location>
        <begin position="373"/>
        <end position="385"/>
    </location>
</feature>
<dbReference type="InterPro" id="IPR050140">
    <property type="entry name" value="SRY-related_HMG-box_TF-like"/>
</dbReference>
<feature type="compositionally biased region" description="Basic and acidic residues" evidence="4">
    <location>
        <begin position="317"/>
        <end position="329"/>
    </location>
</feature>
<feature type="region of interest" description="Disordered" evidence="4">
    <location>
        <begin position="245"/>
        <end position="329"/>
    </location>
</feature>
<dbReference type="InterPro" id="IPR036910">
    <property type="entry name" value="HMG_box_dom_sf"/>
</dbReference>
<dbReference type="OrthoDB" id="6247875at2759"/>
<feature type="compositionally biased region" description="Basic and acidic residues" evidence="4">
    <location>
        <begin position="387"/>
        <end position="408"/>
    </location>
</feature>
<evidence type="ECO:0000256" key="4">
    <source>
        <dbReference type="SAM" id="MobiDB-lite"/>
    </source>
</evidence>
<proteinExistence type="predicted"/>
<evidence type="ECO:0000256" key="1">
    <source>
        <dbReference type="ARBA" id="ARBA00023125"/>
    </source>
</evidence>
<dbReference type="PANTHER" id="PTHR10270">
    <property type="entry name" value="SOX TRANSCRIPTION FACTOR"/>
    <property type="match status" value="1"/>
</dbReference>
<feature type="compositionally biased region" description="Low complexity" evidence="4">
    <location>
        <begin position="487"/>
        <end position="501"/>
    </location>
</feature>
<dbReference type="Proteomes" id="UP000467700">
    <property type="component" value="Unassembled WGS sequence"/>
</dbReference>
<dbReference type="GO" id="GO:0000122">
    <property type="term" value="P:negative regulation of transcription by RNA polymerase II"/>
    <property type="evidence" value="ECO:0007669"/>
    <property type="project" value="TreeGrafter"/>
</dbReference>
<dbReference type="SMART" id="SM00398">
    <property type="entry name" value="HMG"/>
    <property type="match status" value="1"/>
</dbReference>
<dbReference type="GO" id="GO:0001228">
    <property type="term" value="F:DNA-binding transcription activator activity, RNA polymerase II-specific"/>
    <property type="evidence" value="ECO:0007669"/>
    <property type="project" value="TreeGrafter"/>
</dbReference>